<dbReference type="OrthoDB" id="5570877at2"/>
<evidence type="ECO:0000313" key="1">
    <source>
        <dbReference type="EMBL" id="OAT51688.1"/>
    </source>
</evidence>
<sequence>MGLNTTIHKITVSLINDLKDFYSLHYTDNNRLFEKRYLPWLLNNNPVGQGEVITVTLGNELIASMFIIPLEIVSKDNLKLGYYVTDVLSHPQHRDKNLFVKMIRFLIDKVKIEKKFIIGHPNKNAMPGWKRTKMTFQPPLKNIIYTPKIKSCLTVSKKKINSLEQLQQIEKYLCISNSFEENKINANAKFLYWRYCEHPTIKYDIITYYIKDKFIGLSVEIKTKKIISKVIHVDFLNGYEQLIYSCSLPKIFILPSKYVTTNGYEMKNKYINYFFTEYLDSEPNSSGCSLTLASSDI</sequence>
<keyword evidence="2" id="KW-1185">Reference proteome</keyword>
<accession>A0A1B7JUW4</accession>
<proteinExistence type="predicted"/>
<dbReference type="Gene3D" id="3.40.630.30">
    <property type="match status" value="1"/>
</dbReference>
<dbReference type="RefSeq" id="WP_068908676.1">
    <property type="nucleotide sequence ID" value="NZ_LXEW01000030.1"/>
</dbReference>
<dbReference type="InterPro" id="IPR016181">
    <property type="entry name" value="Acyl_CoA_acyltransferase"/>
</dbReference>
<dbReference type="PATRIC" id="fig|1354272.4.peg.2062"/>
<reference evidence="1 2" key="1">
    <citation type="submission" date="2016-04" db="EMBL/GenBank/DDBJ databases">
        <title>ATOL: Assembling a taxonomically balanced genome-scale reconstruction of the evolutionary history of the Enterobacteriaceae.</title>
        <authorList>
            <person name="Plunkett G.III."/>
            <person name="Neeno-Eckwall E.C."/>
            <person name="Glasner J.D."/>
            <person name="Perna N.T."/>
        </authorList>
    </citation>
    <scope>NUCLEOTIDE SEQUENCE [LARGE SCALE GENOMIC DNA]</scope>
    <source>
        <strain evidence="1 2">ATCC 35613</strain>
    </source>
</reference>
<name>A0A1B7JUW4_9GAMM</name>
<dbReference type="SUPFAM" id="SSF55729">
    <property type="entry name" value="Acyl-CoA N-acyltransferases (Nat)"/>
    <property type="match status" value="1"/>
</dbReference>
<dbReference type="AlphaFoldDB" id="A0A1B7JUW4"/>
<dbReference type="Proteomes" id="UP000078224">
    <property type="component" value="Unassembled WGS sequence"/>
</dbReference>
<comment type="caution">
    <text evidence="1">The sequence shown here is derived from an EMBL/GenBank/DDBJ whole genome shotgun (WGS) entry which is preliminary data.</text>
</comment>
<protein>
    <submittedName>
        <fullName evidence="1">Uncharacterized protein</fullName>
    </submittedName>
</protein>
<gene>
    <name evidence="1" type="ORF">M998_2034</name>
</gene>
<organism evidence="1 2">
    <name type="scientific">Providencia heimbachae ATCC 35613</name>
    <dbReference type="NCBI Taxonomy" id="1354272"/>
    <lineage>
        <taxon>Bacteria</taxon>
        <taxon>Pseudomonadati</taxon>
        <taxon>Pseudomonadota</taxon>
        <taxon>Gammaproteobacteria</taxon>
        <taxon>Enterobacterales</taxon>
        <taxon>Morganellaceae</taxon>
        <taxon>Providencia</taxon>
    </lineage>
</organism>
<dbReference type="EMBL" id="LXEW01000030">
    <property type="protein sequence ID" value="OAT51688.1"/>
    <property type="molecule type" value="Genomic_DNA"/>
</dbReference>
<evidence type="ECO:0000313" key="2">
    <source>
        <dbReference type="Proteomes" id="UP000078224"/>
    </source>
</evidence>